<evidence type="ECO:0000313" key="2">
    <source>
        <dbReference type="EMBL" id="CEP77912.1"/>
    </source>
</evidence>
<accession>A0A0C7NPT4</accession>
<dbReference type="OrthoDB" id="47385at2"/>
<dbReference type="AlphaFoldDB" id="A0A0C7NPT4"/>
<evidence type="ECO:0000313" key="3">
    <source>
        <dbReference type="Proteomes" id="UP000032809"/>
    </source>
</evidence>
<keyword evidence="1" id="KW-1133">Transmembrane helix</keyword>
<keyword evidence="1" id="KW-0812">Transmembrane</keyword>
<name>A0A0C7NPT4_DEFTU</name>
<protein>
    <submittedName>
        <fullName evidence="2">Uncharacterized protein</fullName>
    </submittedName>
</protein>
<organism evidence="2 3">
    <name type="scientific">Defluviitoga tunisiensis</name>
    <dbReference type="NCBI Taxonomy" id="1006576"/>
    <lineage>
        <taxon>Bacteria</taxon>
        <taxon>Thermotogati</taxon>
        <taxon>Thermotogota</taxon>
        <taxon>Thermotogae</taxon>
        <taxon>Petrotogales</taxon>
        <taxon>Petrotogaceae</taxon>
        <taxon>Defluviitoga</taxon>
    </lineage>
</organism>
<gene>
    <name evidence="2" type="ORF">DTL3_0595</name>
</gene>
<dbReference type="STRING" id="1006576.DTL3_0595"/>
<dbReference type="KEGG" id="dtn:DTL3_0595"/>
<dbReference type="Proteomes" id="UP000032809">
    <property type="component" value="Chromosome I"/>
</dbReference>
<dbReference type="RefSeq" id="WP_045087460.1">
    <property type="nucleotide sequence ID" value="NZ_LN824141.1"/>
</dbReference>
<dbReference type="HOGENOM" id="CLU_1364321_0_0_0"/>
<reference evidence="3" key="1">
    <citation type="submission" date="2014-11" db="EMBL/GenBank/DDBJ databases">
        <authorList>
            <person name="Wibberg D."/>
        </authorList>
    </citation>
    <scope>NUCLEOTIDE SEQUENCE [LARGE SCALE GENOMIC DNA]</scope>
    <source>
        <strain evidence="3">L3</strain>
    </source>
</reference>
<keyword evidence="1" id="KW-0472">Membrane</keyword>
<dbReference type="EMBL" id="LN824141">
    <property type="protein sequence ID" value="CEP77912.1"/>
    <property type="molecule type" value="Genomic_DNA"/>
</dbReference>
<evidence type="ECO:0000256" key="1">
    <source>
        <dbReference type="SAM" id="Phobius"/>
    </source>
</evidence>
<sequence length="200" mass="22795">MKRIKIYFNKNIKTLIENSNYSLKEVSLNLKIPLSSLEKILEGKLEGFSVVSLKDIANRLSHLLNEEILLICEDDETTKPVQSMNKKIFNKSISFKLIISTFLIINLVFLYFLVKDLNFYIGLLYKNLYTLTISNHASTEVMVNETKLAPQDSIKMELTPGQSIKVKGNKNNEEIVVTTPNAIYTINLENFEVILSNGKS</sequence>
<proteinExistence type="predicted"/>
<feature type="transmembrane region" description="Helical" evidence="1">
    <location>
        <begin position="93"/>
        <end position="114"/>
    </location>
</feature>
<keyword evidence="3" id="KW-1185">Reference proteome</keyword>